<gene>
    <name evidence="2" type="ORF">ACFOD9_12480</name>
</gene>
<keyword evidence="1" id="KW-0812">Transmembrane</keyword>
<evidence type="ECO:0000313" key="2">
    <source>
        <dbReference type="EMBL" id="MFC3175067.1"/>
    </source>
</evidence>
<keyword evidence="1" id="KW-1133">Transmembrane helix</keyword>
<dbReference type="Proteomes" id="UP001595604">
    <property type="component" value="Unassembled WGS sequence"/>
</dbReference>
<reference evidence="3" key="1">
    <citation type="journal article" date="2019" name="Int. J. Syst. Evol. Microbiol.">
        <title>The Global Catalogue of Microorganisms (GCM) 10K type strain sequencing project: providing services to taxonomists for standard genome sequencing and annotation.</title>
        <authorList>
            <consortium name="The Broad Institute Genomics Platform"/>
            <consortium name="The Broad Institute Genome Sequencing Center for Infectious Disease"/>
            <person name="Wu L."/>
            <person name="Ma J."/>
        </authorList>
    </citation>
    <scope>NUCLEOTIDE SEQUENCE [LARGE SCALE GENOMIC DNA]</scope>
    <source>
        <strain evidence="3">KCTC 42984</strain>
    </source>
</reference>
<feature type="transmembrane region" description="Helical" evidence="1">
    <location>
        <begin position="38"/>
        <end position="58"/>
    </location>
</feature>
<sequence>MALAMVFLMGVANFAMHRAVLDSGHPILGQIGWLYRSLGGRFSLAVEFALLVGTMLLIASGGEWWAWGYGLYTAMNALSAWLILSGKL</sequence>
<accession>A0ABV7ISW6</accession>
<evidence type="ECO:0000256" key="1">
    <source>
        <dbReference type="SAM" id="Phobius"/>
    </source>
</evidence>
<dbReference type="EMBL" id="JBHRTQ010000010">
    <property type="protein sequence ID" value="MFC3175067.1"/>
    <property type="molecule type" value="Genomic_DNA"/>
</dbReference>
<feature type="transmembrane region" description="Helical" evidence="1">
    <location>
        <begin position="64"/>
        <end position="84"/>
    </location>
</feature>
<comment type="caution">
    <text evidence="2">The sequence shown here is derived from an EMBL/GenBank/DDBJ whole genome shotgun (WGS) entry which is preliminary data.</text>
</comment>
<protein>
    <submittedName>
        <fullName evidence="2">Uncharacterized protein</fullName>
    </submittedName>
</protein>
<keyword evidence="1" id="KW-0472">Membrane</keyword>
<organism evidence="2 3">
    <name type="scientific">Novosphingobium bradum</name>
    <dbReference type="NCBI Taxonomy" id="1737444"/>
    <lineage>
        <taxon>Bacteria</taxon>
        <taxon>Pseudomonadati</taxon>
        <taxon>Pseudomonadota</taxon>
        <taxon>Alphaproteobacteria</taxon>
        <taxon>Sphingomonadales</taxon>
        <taxon>Sphingomonadaceae</taxon>
        <taxon>Novosphingobium</taxon>
    </lineage>
</organism>
<proteinExistence type="predicted"/>
<evidence type="ECO:0000313" key="3">
    <source>
        <dbReference type="Proteomes" id="UP001595604"/>
    </source>
</evidence>
<keyword evidence="3" id="KW-1185">Reference proteome</keyword>
<dbReference type="RefSeq" id="WP_379510441.1">
    <property type="nucleotide sequence ID" value="NZ_JBHRTQ010000010.1"/>
</dbReference>
<name>A0ABV7ISW6_9SPHN</name>